<evidence type="ECO:0000313" key="1">
    <source>
        <dbReference type="EMBL" id="TET47591.1"/>
    </source>
</evidence>
<gene>
    <name evidence="1" type="ORF">E3J62_00980</name>
</gene>
<reference evidence="1 2" key="1">
    <citation type="submission" date="2019-03" db="EMBL/GenBank/DDBJ databases">
        <title>Metabolic potential of uncultured bacteria and archaea associated with petroleum seepage in deep-sea sediments.</title>
        <authorList>
            <person name="Dong X."/>
            <person name="Hubert C."/>
        </authorList>
    </citation>
    <scope>NUCLEOTIDE SEQUENCE [LARGE SCALE GENOMIC DNA]</scope>
    <source>
        <strain evidence="1">E44_bin18</strain>
    </source>
</reference>
<name>A0A523UZ21_UNCT6</name>
<organism evidence="1 2">
    <name type="scientific">candidate division TA06 bacterium</name>
    <dbReference type="NCBI Taxonomy" id="2250710"/>
    <lineage>
        <taxon>Bacteria</taxon>
        <taxon>Bacteria division TA06</taxon>
    </lineage>
</organism>
<evidence type="ECO:0000313" key="2">
    <source>
        <dbReference type="Proteomes" id="UP000315525"/>
    </source>
</evidence>
<accession>A0A523UZ21</accession>
<dbReference type="EMBL" id="SOJN01000014">
    <property type="protein sequence ID" value="TET47591.1"/>
    <property type="molecule type" value="Genomic_DNA"/>
</dbReference>
<comment type="caution">
    <text evidence="1">The sequence shown here is derived from an EMBL/GenBank/DDBJ whole genome shotgun (WGS) entry which is preliminary data.</text>
</comment>
<dbReference type="PROSITE" id="PS51257">
    <property type="entry name" value="PROKAR_LIPOPROTEIN"/>
    <property type="match status" value="1"/>
</dbReference>
<proteinExistence type="predicted"/>
<protein>
    <recommendedName>
        <fullName evidence="3">DUF4249 family protein</fullName>
    </recommendedName>
</protein>
<evidence type="ECO:0008006" key="3">
    <source>
        <dbReference type="Google" id="ProtNLM"/>
    </source>
</evidence>
<dbReference type="AlphaFoldDB" id="A0A523UZ21"/>
<sequence>MSVIKTSWTIVLTLTVVLVGLIVGCRGPVGPEGPAGTLPIYVLAYLESPFLWDTTSDVRVDVLNVSGIPAVYVNDIKIPYDMYRASYRFFDPDFPISAGDSARLRIEHTKADGSPGISQASIKLPGRFAITSHDTSGIDTIPFGSDLIVTWSSSDGADAYRAYGDFFCAYLDTSGAVQQHDYRLCTLFVDTSLTFLSSVLFPDTTEVDSVTIARGGFYVSGMSGPWQGGEAGNITGDGIGIFRGWTDGGQFEFTATID</sequence>
<dbReference type="Proteomes" id="UP000315525">
    <property type="component" value="Unassembled WGS sequence"/>
</dbReference>